<reference evidence="11" key="2">
    <citation type="submission" date="2020-09" db="EMBL/GenBank/DDBJ databases">
        <authorList>
            <person name="Sun Q."/>
            <person name="Zhou Y."/>
        </authorList>
    </citation>
    <scope>NUCLEOTIDE SEQUENCE</scope>
    <source>
        <strain evidence="11">CGMCC 1.15254</strain>
    </source>
</reference>
<dbReference type="EMBL" id="BMHV01000001">
    <property type="protein sequence ID" value="GGF50942.1"/>
    <property type="molecule type" value="Genomic_DNA"/>
</dbReference>
<dbReference type="CDD" id="cd11386">
    <property type="entry name" value="MCP_signal"/>
    <property type="match status" value="1"/>
</dbReference>
<dbReference type="Pfam" id="PF00015">
    <property type="entry name" value="MCPsignal"/>
    <property type="match status" value="1"/>
</dbReference>
<evidence type="ECO:0000256" key="4">
    <source>
        <dbReference type="PROSITE-ProRule" id="PRU00284"/>
    </source>
</evidence>
<feature type="transmembrane region" description="Helical" evidence="7">
    <location>
        <begin position="355"/>
        <end position="375"/>
    </location>
</feature>
<evidence type="ECO:0000256" key="5">
    <source>
        <dbReference type="SAM" id="Coils"/>
    </source>
</evidence>
<keyword evidence="2" id="KW-0488">Methylation</keyword>
<dbReference type="Proteomes" id="UP000632498">
    <property type="component" value="Unassembled WGS sequence"/>
</dbReference>
<dbReference type="InterPro" id="IPR051310">
    <property type="entry name" value="MCP_chemotaxis"/>
</dbReference>
<evidence type="ECO:0000313" key="11">
    <source>
        <dbReference type="EMBL" id="GGF50942.1"/>
    </source>
</evidence>
<dbReference type="RefSeq" id="WP_188659679.1">
    <property type="nucleotide sequence ID" value="NZ_BMHV01000001.1"/>
</dbReference>
<accession>A0A917BNM5</accession>
<dbReference type="SUPFAM" id="SSF58104">
    <property type="entry name" value="Methyl-accepting chemotaxis protein (MCP) signaling domain"/>
    <property type="match status" value="1"/>
</dbReference>
<dbReference type="SMART" id="SM00283">
    <property type="entry name" value="MA"/>
    <property type="match status" value="1"/>
</dbReference>
<feature type="domain" description="PAS" evidence="9">
    <location>
        <begin position="425"/>
        <end position="467"/>
    </location>
</feature>
<dbReference type="Pfam" id="PF18947">
    <property type="entry name" value="HAMP_2"/>
    <property type="match status" value="1"/>
</dbReference>
<dbReference type="PRINTS" id="PR00260">
    <property type="entry name" value="CHEMTRNSDUCR"/>
</dbReference>
<dbReference type="SUPFAM" id="SSF158472">
    <property type="entry name" value="HAMP domain-like"/>
    <property type="match status" value="1"/>
</dbReference>
<dbReference type="Gene3D" id="1.10.287.950">
    <property type="entry name" value="Methyl-accepting chemotaxis protein"/>
    <property type="match status" value="1"/>
</dbReference>
<feature type="domain" description="Methyl-accepting transducer" evidence="8">
    <location>
        <begin position="775"/>
        <end position="1004"/>
    </location>
</feature>
<evidence type="ECO:0000256" key="3">
    <source>
        <dbReference type="ARBA" id="ARBA00029447"/>
    </source>
</evidence>
<evidence type="ECO:0000256" key="1">
    <source>
        <dbReference type="ARBA" id="ARBA00004370"/>
    </source>
</evidence>
<dbReference type="Pfam" id="PF13188">
    <property type="entry name" value="PAS_8"/>
    <property type="match status" value="2"/>
</dbReference>
<feature type="transmembrane region" description="Helical" evidence="7">
    <location>
        <begin position="20"/>
        <end position="39"/>
    </location>
</feature>
<keyword evidence="4" id="KW-0807">Transducer</keyword>
<dbReference type="Pfam" id="PF00672">
    <property type="entry name" value="HAMP"/>
    <property type="match status" value="1"/>
</dbReference>
<evidence type="ECO:0008006" key="13">
    <source>
        <dbReference type="Google" id="ProtNLM"/>
    </source>
</evidence>
<feature type="domain" description="HAMP" evidence="10">
    <location>
        <begin position="376"/>
        <end position="418"/>
    </location>
</feature>
<dbReference type="InterPro" id="IPR000014">
    <property type="entry name" value="PAS"/>
</dbReference>
<comment type="similarity">
    <text evidence="3">Belongs to the methyl-accepting chemotaxis (MCP) protein family.</text>
</comment>
<dbReference type="InterPro" id="IPR004090">
    <property type="entry name" value="Chemotax_Me-accpt_rcpt"/>
</dbReference>
<organism evidence="11 12">
    <name type="scientific">Terasakiella brassicae</name>
    <dbReference type="NCBI Taxonomy" id="1634917"/>
    <lineage>
        <taxon>Bacteria</taxon>
        <taxon>Pseudomonadati</taxon>
        <taxon>Pseudomonadota</taxon>
        <taxon>Alphaproteobacteria</taxon>
        <taxon>Rhodospirillales</taxon>
        <taxon>Terasakiellaceae</taxon>
        <taxon>Terasakiella</taxon>
    </lineage>
</organism>
<dbReference type="FunFam" id="1.10.287.950:FF:000001">
    <property type="entry name" value="Methyl-accepting chemotaxis sensory transducer"/>
    <property type="match status" value="1"/>
</dbReference>
<keyword evidence="12" id="KW-1185">Reference proteome</keyword>
<dbReference type="GO" id="GO:0006935">
    <property type="term" value="P:chemotaxis"/>
    <property type="evidence" value="ECO:0007669"/>
    <property type="project" value="InterPro"/>
</dbReference>
<dbReference type="Gene3D" id="3.30.450.20">
    <property type="entry name" value="PAS domain"/>
    <property type="match status" value="2"/>
</dbReference>
<evidence type="ECO:0000259" key="8">
    <source>
        <dbReference type="PROSITE" id="PS50111"/>
    </source>
</evidence>
<dbReference type="GO" id="GO:0005886">
    <property type="term" value="C:plasma membrane"/>
    <property type="evidence" value="ECO:0007669"/>
    <property type="project" value="TreeGrafter"/>
</dbReference>
<dbReference type="PANTHER" id="PTHR43531:SF14">
    <property type="entry name" value="METHYL-ACCEPTING CHEMOTAXIS PROTEIN I-RELATED"/>
    <property type="match status" value="1"/>
</dbReference>
<dbReference type="SUPFAM" id="SSF55785">
    <property type="entry name" value="PYP-like sensor domain (PAS domain)"/>
    <property type="match status" value="2"/>
</dbReference>
<dbReference type="PROSITE" id="PS50111">
    <property type="entry name" value="CHEMOTAXIS_TRANSDUC_2"/>
    <property type="match status" value="1"/>
</dbReference>
<evidence type="ECO:0000256" key="2">
    <source>
        <dbReference type="ARBA" id="ARBA00022481"/>
    </source>
</evidence>
<evidence type="ECO:0000313" key="12">
    <source>
        <dbReference type="Proteomes" id="UP000632498"/>
    </source>
</evidence>
<dbReference type="SMART" id="SM00091">
    <property type="entry name" value="PAS"/>
    <property type="match status" value="2"/>
</dbReference>
<dbReference type="Gene3D" id="6.10.340.10">
    <property type="match status" value="1"/>
</dbReference>
<evidence type="ECO:0000259" key="9">
    <source>
        <dbReference type="PROSITE" id="PS50112"/>
    </source>
</evidence>
<keyword evidence="5" id="KW-0175">Coiled coil</keyword>
<keyword evidence="7" id="KW-0472">Membrane</keyword>
<gene>
    <name evidence="11" type="ORF">GCM10011332_00220</name>
</gene>
<feature type="coiled-coil region" evidence="5">
    <location>
        <begin position="794"/>
        <end position="828"/>
    </location>
</feature>
<comment type="subcellular location">
    <subcellularLocation>
        <location evidence="1">Membrane</location>
    </subcellularLocation>
</comment>
<keyword evidence="7" id="KW-0812">Transmembrane</keyword>
<dbReference type="GO" id="GO:0004888">
    <property type="term" value="F:transmembrane signaling receptor activity"/>
    <property type="evidence" value="ECO:0007669"/>
    <property type="project" value="InterPro"/>
</dbReference>
<proteinExistence type="inferred from homology"/>
<dbReference type="AlphaFoldDB" id="A0A917BNM5"/>
<dbReference type="GO" id="GO:0007165">
    <property type="term" value="P:signal transduction"/>
    <property type="evidence" value="ECO:0007669"/>
    <property type="project" value="UniProtKB-KW"/>
</dbReference>
<dbReference type="CDD" id="cd00130">
    <property type="entry name" value="PAS"/>
    <property type="match status" value="1"/>
</dbReference>
<dbReference type="PROSITE" id="PS50112">
    <property type="entry name" value="PAS"/>
    <property type="match status" value="2"/>
</dbReference>
<name>A0A917BNM5_9PROT</name>
<evidence type="ECO:0000259" key="10">
    <source>
        <dbReference type="PROSITE" id="PS50885"/>
    </source>
</evidence>
<dbReference type="PANTHER" id="PTHR43531">
    <property type="entry name" value="PROTEIN ICFG"/>
    <property type="match status" value="1"/>
</dbReference>
<dbReference type="PROSITE" id="PS50885">
    <property type="entry name" value="HAMP"/>
    <property type="match status" value="1"/>
</dbReference>
<evidence type="ECO:0000256" key="7">
    <source>
        <dbReference type="SAM" id="Phobius"/>
    </source>
</evidence>
<evidence type="ECO:0000256" key="6">
    <source>
        <dbReference type="SAM" id="MobiDB-lite"/>
    </source>
</evidence>
<dbReference type="InterPro" id="IPR035965">
    <property type="entry name" value="PAS-like_dom_sf"/>
</dbReference>
<sequence>MSEYMEYRHSFWQLSRKIPLFIALCSAFSALLVVIFVLVQIENFEKAKVEESFSVLAEERVKELENYFSGVASDLQIVADAPMTKKAQLAFSRAWQMMDGTPAENLKKQYIEQNPYPFGEKQKLIFQDDDVTAYGQVHKAYHPWFSSFAEKRGYRDVFLVNLDGNVVYSVYKETDFASSLTGGNSEFNPLAQTFQASLKLRKGEQTFTDFSIYEASDKKAAAFIGQPIVVDGFTKGVLIFQLSVDPINQVISKRKGLGKTGEAILVGADRLARNQSPLFERDTVLKREVGGAHVRKALDGQTGILEAETVQAGHTEPSNHFIAYAPFNFKDVNYAFIVAQDVDEVLAFLGDIQNMLLLTMAGVVGVVVVIGIFIGKSISRPITEMTELVSELAAGRVKTVEMQDRGDELGLMALSLNQIYMMSVENTRIRTALDNATTCIMVADADRDIIYMNNAIIDMFRVAENDIRESLPHFDVNNILGQSIDMFQSDPQYQADALSDLNTAQKTRMTMGQRTFDLTMAPVRDGDGRRLGSVVEWLDLTDGLARRELDETTAIENYRIRTALDNATTCIMVGDSEGEIVYVNPAAHKMFEVAENDIRQVLPNFDSKNILGQPINAFKNTLDAQEKYAISDDGVQQARIKMGNRTFDLTVASVKDGEDTDYGDVVEWKDITDQLAVQEEVDNVVRSVVNGDFSQEISLNGKQGFMLSLAQSVNALTDTVRDVFDEIAQSLSALAKGNLEYQITKDYSGTYEALKQDTNQTSQRLRSIVGDIMLASSEITNASREISSGSIDLSQRTETQASSLEETAASMEEMATTIKQNADNAQQANQLARNARDVAEVGGDVVVQAVGAMSSIEESSQKVSDIIGVIDEIAFQTNLLALNAAVEAARAGEAGKGFAVVASEVRTLAQRSGEAAKDIKNLILDSNQQVRNGVKLVGDTGASLENIVNSIKRVADIVSEIAAASREQASGVDQINSAITQMDEMTQQNAALVEESSASARSLEDQSEKMMQLISFFETRKEVASGLATPVAKKTENLPASSSSVMSPTLTYDVSFEDEFEAELGDLDSQPRERKPVKKMVNEPAKADANSADADWEEF</sequence>
<dbReference type="InterPro" id="IPR003660">
    <property type="entry name" value="HAMP_dom"/>
</dbReference>
<protein>
    <recommendedName>
        <fullName evidence="13">Chemotaxis protein</fullName>
    </recommendedName>
</protein>
<reference evidence="11" key="1">
    <citation type="journal article" date="2014" name="Int. J. Syst. Evol. Microbiol.">
        <title>Complete genome sequence of Corynebacterium casei LMG S-19264T (=DSM 44701T), isolated from a smear-ripened cheese.</title>
        <authorList>
            <consortium name="US DOE Joint Genome Institute (JGI-PGF)"/>
            <person name="Walter F."/>
            <person name="Albersmeier A."/>
            <person name="Kalinowski J."/>
            <person name="Ruckert C."/>
        </authorList>
    </citation>
    <scope>NUCLEOTIDE SEQUENCE</scope>
    <source>
        <strain evidence="11">CGMCC 1.15254</strain>
    </source>
</reference>
<feature type="region of interest" description="Disordered" evidence="6">
    <location>
        <begin position="1062"/>
        <end position="1099"/>
    </location>
</feature>
<keyword evidence="7" id="KW-1133">Transmembrane helix</keyword>
<comment type="caution">
    <text evidence="11">The sequence shown here is derived from an EMBL/GenBank/DDBJ whole genome shotgun (WGS) entry which is preliminary data.</text>
</comment>
<feature type="domain" description="PAS" evidence="9">
    <location>
        <begin position="556"/>
        <end position="598"/>
    </location>
</feature>
<dbReference type="InterPro" id="IPR004089">
    <property type="entry name" value="MCPsignal_dom"/>
</dbReference>